<proteinExistence type="predicted"/>
<feature type="transmembrane region" description="Helical" evidence="1">
    <location>
        <begin position="40"/>
        <end position="60"/>
    </location>
</feature>
<keyword evidence="1" id="KW-0812">Transmembrane</keyword>
<feature type="transmembrane region" description="Helical" evidence="1">
    <location>
        <begin position="7"/>
        <end position="28"/>
    </location>
</feature>
<accession>A0A841BJF4</accession>
<evidence type="ECO:0000313" key="3">
    <source>
        <dbReference type="Proteomes" id="UP000587527"/>
    </source>
</evidence>
<keyword evidence="1" id="KW-0472">Membrane</keyword>
<feature type="transmembrane region" description="Helical" evidence="1">
    <location>
        <begin position="207"/>
        <end position="226"/>
    </location>
</feature>
<sequence length="241" mass="25907">MLDRDLRWPAIIAVAGVGYGVILGASAVQTLVDGGVGRDAAIWALAASALTIWMPVLWLLRLIRMRRTAGATPAAAMVRVMVASGYNVNTGTSQTFRCFVRIRTADGLVWSQRVIHAPLFLTLGGADHQAQVRPCPGLRPMFVIDIPGRGTLWPAAGAWRALEPPMTTLSDFRAQPERKLFSTGRVLAFVGVAAIGLSSLVFNQVGLLLVGYLVVWVAGVWIWGAAPPGAQWPSDQPEPKF</sequence>
<evidence type="ECO:0000256" key="1">
    <source>
        <dbReference type="SAM" id="Phobius"/>
    </source>
</evidence>
<gene>
    <name evidence="2" type="ORF">F4553_000291</name>
</gene>
<protein>
    <submittedName>
        <fullName evidence="2">Uncharacterized protein</fullName>
    </submittedName>
</protein>
<dbReference type="Proteomes" id="UP000587527">
    <property type="component" value="Unassembled WGS sequence"/>
</dbReference>
<keyword evidence="3" id="KW-1185">Reference proteome</keyword>
<evidence type="ECO:0000313" key="2">
    <source>
        <dbReference type="EMBL" id="MBB5866912.1"/>
    </source>
</evidence>
<organism evidence="2 3">
    <name type="scientific">Allocatelliglobosispora scoriae</name>
    <dbReference type="NCBI Taxonomy" id="643052"/>
    <lineage>
        <taxon>Bacteria</taxon>
        <taxon>Bacillati</taxon>
        <taxon>Actinomycetota</taxon>
        <taxon>Actinomycetes</taxon>
        <taxon>Micromonosporales</taxon>
        <taxon>Micromonosporaceae</taxon>
        <taxon>Allocatelliglobosispora</taxon>
    </lineage>
</organism>
<dbReference type="RefSeq" id="WP_184831074.1">
    <property type="nucleotide sequence ID" value="NZ_JACHMN010000001.1"/>
</dbReference>
<name>A0A841BJF4_9ACTN</name>
<reference evidence="2 3" key="1">
    <citation type="submission" date="2020-08" db="EMBL/GenBank/DDBJ databases">
        <title>Sequencing the genomes of 1000 actinobacteria strains.</title>
        <authorList>
            <person name="Klenk H.-P."/>
        </authorList>
    </citation>
    <scope>NUCLEOTIDE SEQUENCE [LARGE SCALE GENOMIC DNA]</scope>
    <source>
        <strain evidence="2 3">DSM 45362</strain>
    </source>
</reference>
<dbReference type="AlphaFoldDB" id="A0A841BJF4"/>
<comment type="caution">
    <text evidence="2">The sequence shown here is derived from an EMBL/GenBank/DDBJ whole genome shotgun (WGS) entry which is preliminary data.</text>
</comment>
<keyword evidence="1" id="KW-1133">Transmembrane helix</keyword>
<dbReference type="EMBL" id="JACHMN010000001">
    <property type="protein sequence ID" value="MBB5866912.1"/>
    <property type="molecule type" value="Genomic_DNA"/>
</dbReference>